<evidence type="ECO:0000259" key="8">
    <source>
        <dbReference type="PROSITE" id="PS50928"/>
    </source>
</evidence>
<name>A0A084JFG3_9FIRM</name>
<proteinExistence type="inferred from homology"/>
<dbReference type="GO" id="GO:0055085">
    <property type="term" value="P:transmembrane transport"/>
    <property type="evidence" value="ECO:0007669"/>
    <property type="project" value="InterPro"/>
</dbReference>
<keyword evidence="3" id="KW-1003">Cell membrane</keyword>
<dbReference type="STRING" id="29354.IO98_20600"/>
<evidence type="ECO:0000256" key="2">
    <source>
        <dbReference type="ARBA" id="ARBA00022448"/>
    </source>
</evidence>
<reference evidence="9 10" key="1">
    <citation type="submission" date="2014-07" db="EMBL/GenBank/DDBJ databases">
        <title>Draft genome of Clostridium celerecrescens 152B isolated from sediments associated with methane hydrate from Krishna Godavari basin.</title>
        <authorList>
            <person name="Honkalas V.S."/>
            <person name="Dabir A.P."/>
            <person name="Arora P."/>
            <person name="Dhakephalkar P.K."/>
        </authorList>
    </citation>
    <scope>NUCLEOTIDE SEQUENCE [LARGE SCALE GENOMIC DNA]</scope>
    <source>
        <strain evidence="9 10">152B</strain>
    </source>
</reference>
<evidence type="ECO:0000256" key="6">
    <source>
        <dbReference type="ARBA" id="ARBA00023136"/>
    </source>
</evidence>
<dbReference type="Gene3D" id="1.10.3720.10">
    <property type="entry name" value="MetI-like"/>
    <property type="match status" value="1"/>
</dbReference>
<dbReference type="InterPro" id="IPR000515">
    <property type="entry name" value="MetI-like"/>
</dbReference>
<dbReference type="InterPro" id="IPR035906">
    <property type="entry name" value="MetI-like_sf"/>
</dbReference>
<evidence type="ECO:0000313" key="9">
    <source>
        <dbReference type="EMBL" id="KEZ87697.1"/>
    </source>
</evidence>
<dbReference type="RefSeq" id="WP_038284128.1">
    <property type="nucleotide sequence ID" value="NZ_JPME01000030.1"/>
</dbReference>
<feature type="transmembrane region" description="Helical" evidence="7">
    <location>
        <begin position="141"/>
        <end position="161"/>
    </location>
</feature>
<dbReference type="OrthoDB" id="9787837at2"/>
<evidence type="ECO:0000256" key="3">
    <source>
        <dbReference type="ARBA" id="ARBA00022475"/>
    </source>
</evidence>
<feature type="transmembrane region" description="Helical" evidence="7">
    <location>
        <begin position="12"/>
        <end position="33"/>
    </location>
</feature>
<dbReference type="Proteomes" id="UP000028525">
    <property type="component" value="Unassembled WGS sequence"/>
</dbReference>
<evidence type="ECO:0000256" key="1">
    <source>
        <dbReference type="ARBA" id="ARBA00004651"/>
    </source>
</evidence>
<keyword evidence="6 7" id="KW-0472">Membrane</keyword>
<dbReference type="EMBL" id="JPME01000030">
    <property type="protein sequence ID" value="KEZ87697.1"/>
    <property type="molecule type" value="Genomic_DNA"/>
</dbReference>
<feature type="transmembrane region" description="Helical" evidence="7">
    <location>
        <begin position="244"/>
        <end position="261"/>
    </location>
</feature>
<feature type="domain" description="ABC transmembrane type-1" evidence="8">
    <location>
        <begin position="72"/>
        <end position="261"/>
    </location>
</feature>
<dbReference type="AlphaFoldDB" id="A0A084JFG3"/>
<evidence type="ECO:0000313" key="10">
    <source>
        <dbReference type="Proteomes" id="UP000028525"/>
    </source>
</evidence>
<evidence type="ECO:0000256" key="7">
    <source>
        <dbReference type="RuleBase" id="RU363032"/>
    </source>
</evidence>
<dbReference type="CDD" id="cd06261">
    <property type="entry name" value="TM_PBP2"/>
    <property type="match status" value="1"/>
</dbReference>
<organism evidence="9 10">
    <name type="scientific">Lacrimispora celerecrescens</name>
    <dbReference type="NCBI Taxonomy" id="29354"/>
    <lineage>
        <taxon>Bacteria</taxon>
        <taxon>Bacillati</taxon>
        <taxon>Bacillota</taxon>
        <taxon>Clostridia</taxon>
        <taxon>Lachnospirales</taxon>
        <taxon>Lachnospiraceae</taxon>
        <taxon>Lacrimispora</taxon>
    </lineage>
</organism>
<comment type="similarity">
    <text evidence="7">Belongs to the binding-protein-dependent transport system permease family.</text>
</comment>
<dbReference type="PANTHER" id="PTHR43744:SF12">
    <property type="entry name" value="ABC TRANSPORTER PERMEASE PROTEIN MG189-RELATED"/>
    <property type="match status" value="1"/>
</dbReference>
<comment type="subcellular location">
    <subcellularLocation>
        <location evidence="1 7">Cell membrane</location>
        <topology evidence="1 7">Multi-pass membrane protein</topology>
    </subcellularLocation>
</comment>
<evidence type="ECO:0000256" key="4">
    <source>
        <dbReference type="ARBA" id="ARBA00022692"/>
    </source>
</evidence>
<comment type="caution">
    <text evidence="9">The sequence shown here is derived from an EMBL/GenBank/DDBJ whole genome shotgun (WGS) entry which is preliminary data.</text>
</comment>
<feature type="transmembrane region" description="Helical" evidence="7">
    <location>
        <begin position="76"/>
        <end position="97"/>
    </location>
</feature>
<dbReference type="PROSITE" id="PS50928">
    <property type="entry name" value="ABC_TM1"/>
    <property type="match status" value="1"/>
</dbReference>
<accession>A0A084JFG3</accession>
<feature type="transmembrane region" description="Helical" evidence="7">
    <location>
        <begin position="182"/>
        <end position="204"/>
    </location>
</feature>
<keyword evidence="5 7" id="KW-1133">Transmembrane helix</keyword>
<dbReference type="Pfam" id="PF00528">
    <property type="entry name" value="BPD_transp_1"/>
    <property type="match status" value="1"/>
</dbReference>
<keyword evidence="4 7" id="KW-0812">Transmembrane</keyword>
<dbReference type="GO" id="GO:0005886">
    <property type="term" value="C:plasma membrane"/>
    <property type="evidence" value="ECO:0007669"/>
    <property type="project" value="UniProtKB-SubCell"/>
</dbReference>
<keyword evidence="10" id="KW-1185">Reference proteome</keyword>
<evidence type="ECO:0000256" key="5">
    <source>
        <dbReference type="ARBA" id="ARBA00022989"/>
    </source>
</evidence>
<feature type="transmembrane region" description="Helical" evidence="7">
    <location>
        <begin position="109"/>
        <end position="129"/>
    </location>
</feature>
<sequence>MKRKKVKAGSVVLTLLSAGLALIFLAPVIWAFFVSLQYEGKQIISVGSWFSPPYTFRNYLDLIIGSDVAKWLMNSVIVAVLVTVLTVLFSAMAAYALAKIKFLGRNNLYLYFLLGLMVPGEATIVPLFITANGLKLIDTYAGLLFPSVAVSMNLIIMVTFFKGLPDSLIEAARIDGAGEITIFARIIMPLSKAVISTISIFAFIGSWNNYLWPLLCAMDSSKFTLPVGIPIFAGTYTVDYVKPMTANMIASIPAIIIYLIFEKQIVQGITMSGVKG</sequence>
<gene>
    <name evidence="9" type="ORF">IO98_20600</name>
</gene>
<dbReference type="SUPFAM" id="SSF161098">
    <property type="entry name" value="MetI-like"/>
    <property type="match status" value="1"/>
</dbReference>
<dbReference type="PANTHER" id="PTHR43744">
    <property type="entry name" value="ABC TRANSPORTER PERMEASE PROTEIN MG189-RELATED-RELATED"/>
    <property type="match status" value="1"/>
</dbReference>
<keyword evidence="2 7" id="KW-0813">Transport</keyword>
<protein>
    <submittedName>
        <fullName evidence="9">Sugar ABC transporter permease</fullName>
    </submittedName>
</protein>